<dbReference type="Gene3D" id="3.30.1070.10">
    <property type="entry name" value="Cell division topological specificity factor MinE"/>
    <property type="match status" value="1"/>
</dbReference>
<dbReference type="NCBIfam" id="TIGR01215">
    <property type="entry name" value="minE"/>
    <property type="match status" value="1"/>
</dbReference>
<dbReference type="InterPro" id="IPR005527">
    <property type="entry name" value="MinE"/>
</dbReference>
<dbReference type="GO" id="GO:0032955">
    <property type="term" value="P:regulation of division septum assembly"/>
    <property type="evidence" value="ECO:0007669"/>
    <property type="project" value="InterPro"/>
</dbReference>
<dbReference type="Proteomes" id="UP000249254">
    <property type="component" value="Unassembled WGS sequence"/>
</dbReference>
<comment type="function">
    <text evidence="3 4">Prevents the cell division inhibition by proteins MinC and MinD at internal division sites while permitting inhibition at polar sites. This ensures cell division at the proper site by restricting the formation of a division septum at the midpoint of the long axis of the cell.</text>
</comment>
<organism evidence="5 6">
    <name type="scientific">Phenylobacterium soli</name>
    <dbReference type="NCBI Taxonomy" id="2170551"/>
    <lineage>
        <taxon>Bacteria</taxon>
        <taxon>Pseudomonadati</taxon>
        <taxon>Pseudomonadota</taxon>
        <taxon>Alphaproteobacteria</taxon>
        <taxon>Caulobacterales</taxon>
        <taxon>Caulobacteraceae</taxon>
        <taxon>Phenylobacterium</taxon>
    </lineage>
</organism>
<accession>A0A328AKY2</accession>
<evidence type="ECO:0000313" key="6">
    <source>
        <dbReference type="Proteomes" id="UP000249254"/>
    </source>
</evidence>
<keyword evidence="4 5" id="KW-0132">Cell division</keyword>
<dbReference type="InterPro" id="IPR036707">
    <property type="entry name" value="MinE_sf"/>
</dbReference>
<sequence length="86" mass="9519">MNLVDIFRRRRSAPVARDRLQVLLAHERGQVGSVDLAAVLQAEILAVIARHFPVDGDKVVVRLDRGAQVSTLAIDIEMPEQALVRP</sequence>
<dbReference type="Pfam" id="PF03776">
    <property type="entry name" value="MinE"/>
    <property type="match status" value="1"/>
</dbReference>
<dbReference type="GO" id="GO:0051301">
    <property type="term" value="P:cell division"/>
    <property type="evidence" value="ECO:0007669"/>
    <property type="project" value="UniProtKB-KW"/>
</dbReference>
<gene>
    <name evidence="4" type="primary">minE</name>
    <name evidence="5" type="ORF">DJ017_14290</name>
</gene>
<dbReference type="SUPFAM" id="SSF55229">
    <property type="entry name" value="Cell division protein MinE topological specificity domain"/>
    <property type="match status" value="1"/>
</dbReference>
<evidence type="ECO:0000256" key="3">
    <source>
        <dbReference type="ARBA" id="ARBA00025265"/>
    </source>
</evidence>
<comment type="caution">
    <text evidence="5">The sequence shown here is derived from an EMBL/GenBank/DDBJ whole genome shotgun (WGS) entry which is preliminary data.</text>
</comment>
<reference evidence="6" key="1">
    <citation type="submission" date="2018-05" db="EMBL/GenBank/DDBJ databases">
        <authorList>
            <person name="Li X."/>
        </authorList>
    </citation>
    <scope>NUCLEOTIDE SEQUENCE [LARGE SCALE GENOMIC DNA]</scope>
    <source>
        <strain evidence="6">LX32</strain>
    </source>
</reference>
<name>A0A328AKY2_9CAUL</name>
<keyword evidence="6" id="KW-1185">Reference proteome</keyword>
<evidence type="ECO:0000313" key="5">
    <source>
        <dbReference type="EMBL" id="RAK55593.1"/>
    </source>
</evidence>
<keyword evidence="4" id="KW-0131">Cell cycle</keyword>
<dbReference type="EMBL" id="QFYQ01000001">
    <property type="protein sequence ID" value="RAK55593.1"/>
    <property type="molecule type" value="Genomic_DNA"/>
</dbReference>
<dbReference type="AlphaFoldDB" id="A0A328AKY2"/>
<evidence type="ECO:0000256" key="1">
    <source>
        <dbReference type="ARBA" id="ARBA00008168"/>
    </source>
</evidence>
<evidence type="ECO:0000256" key="4">
    <source>
        <dbReference type="HAMAP-Rule" id="MF_00262"/>
    </source>
</evidence>
<comment type="similarity">
    <text evidence="1 4">Belongs to the MinE family.</text>
</comment>
<proteinExistence type="inferred from homology"/>
<dbReference type="OrthoDB" id="9802655at2"/>
<dbReference type="RefSeq" id="WP_111529341.1">
    <property type="nucleotide sequence ID" value="NZ_JBHRSG010000003.1"/>
</dbReference>
<dbReference type="HAMAP" id="MF_00262">
    <property type="entry name" value="MinE"/>
    <property type="match status" value="1"/>
</dbReference>
<evidence type="ECO:0000256" key="2">
    <source>
        <dbReference type="ARBA" id="ARBA00020112"/>
    </source>
</evidence>
<protein>
    <recommendedName>
        <fullName evidence="2 4">Cell division topological specificity factor</fullName>
    </recommendedName>
</protein>
<dbReference type="NCBIfam" id="NF001422">
    <property type="entry name" value="PRK00296.1"/>
    <property type="match status" value="1"/>
</dbReference>